<evidence type="ECO:0000256" key="7">
    <source>
        <dbReference type="SAM" id="MobiDB-lite"/>
    </source>
</evidence>
<dbReference type="InterPro" id="IPR012974">
    <property type="entry name" value="NOP58/56_N"/>
</dbReference>
<comment type="subcellular location">
    <subcellularLocation>
        <location evidence="1">Nucleus</location>
        <location evidence="1">Nucleolus</location>
    </subcellularLocation>
</comment>
<protein>
    <recommendedName>
        <fullName evidence="3">Nucleolar protein 58</fullName>
    </recommendedName>
</protein>
<comment type="caution">
    <text evidence="9">The sequence shown here is derived from an EMBL/GenBank/DDBJ whole genome shotgun (WGS) entry which is preliminary data.</text>
</comment>
<feature type="compositionally biased region" description="Acidic residues" evidence="7">
    <location>
        <begin position="469"/>
        <end position="482"/>
    </location>
</feature>
<proteinExistence type="inferred from homology"/>
<evidence type="ECO:0000313" key="9">
    <source>
        <dbReference type="EMBL" id="KAL1650801.1"/>
    </source>
</evidence>
<accession>A0ABR3U3A8</accession>
<evidence type="ECO:0000256" key="3">
    <source>
        <dbReference type="ARBA" id="ARBA00020379"/>
    </source>
</evidence>
<keyword evidence="5" id="KW-0539">Nucleus</keyword>
<evidence type="ECO:0000256" key="5">
    <source>
        <dbReference type="ARBA" id="ARBA00023242"/>
    </source>
</evidence>
<feature type="region of interest" description="Disordered" evidence="7">
    <location>
        <begin position="381"/>
        <end position="401"/>
    </location>
</feature>
<keyword evidence="10" id="KW-1185">Reference proteome</keyword>
<dbReference type="PANTHER" id="PTHR10894">
    <property type="entry name" value="NUCLEOLAR PROTEIN 5 NUCLEOLAR PROTEIN NOP5 NOP58"/>
    <property type="match status" value="1"/>
</dbReference>
<keyword evidence="4" id="KW-0690">Ribosome biogenesis</keyword>
<dbReference type="PANTHER" id="PTHR10894:SF1">
    <property type="entry name" value="NUCLEOLAR PROTEIN 58"/>
    <property type="match status" value="1"/>
</dbReference>
<comment type="similarity">
    <text evidence="2">Belongs to the NOP5/NOP56 family.</text>
</comment>
<evidence type="ECO:0000259" key="8">
    <source>
        <dbReference type="PROSITE" id="PS51358"/>
    </source>
</evidence>
<dbReference type="InterPro" id="IPR036070">
    <property type="entry name" value="Nop_dom_sf"/>
</dbReference>
<dbReference type="InterPro" id="IPR042239">
    <property type="entry name" value="Nop_C"/>
</dbReference>
<dbReference type="InterPro" id="IPR002687">
    <property type="entry name" value="Nop_dom"/>
</dbReference>
<dbReference type="Gene3D" id="1.10.246.90">
    <property type="entry name" value="Nop domain"/>
    <property type="match status" value="1"/>
</dbReference>
<dbReference type="InterPro" id="IPR012976">
    <property type="entry name" value="NOSIC"/>
</dbReference>
<dbReference type="EMBL" id="JAKEKT020000003">
    <property type="protein sequence ID" value="KAL1650801.1"/>
    <property type="molecule type" value="Genomic_DNA"/>
</dbReference>
<feature type="compositionally biased region" description="Basic and acidic residues" evidence="7">
    <location>
        <begin position="495"/>
        <end position="552"/>
    </location>
</feature>
<dbReference type="Pfam" id="PF01798">
    <property type="entry name" value="Nop"/>
    <property type="match status" value="1"/>
</dbReference>
<sequence>MTLFILTETSAGYALLKAKDKKLLKRDDLVSETETAEGVCGLLKLKKFEKFDSAATALNEAAALTDGKVTPMLSSLLDEIKDEKKASLAVADPKLGNAINKLPGLSITPISDASTQDVFRAIRLHLTSLIPALKPDDVSTMSLGLSHSLSRHKLKFSTDKVDTMIIQAISLLDDLDKELNIYAMRVKEWYGWHFPEMAKIINDNVAYSRVILAMGMRSSCVNTDLSDVLPEEIEASLKVAAEVSMGTEITDEDLENIKALAEQVVGFTEYRQTLSNYLSSRMQAIAPNLTALVGDLVGARLIAHSGSLISLAKSPGSTIQILGAEKALFRALKTKHDTPKYGLIYHASLIGQASGKNKGKIARMLASKAALGLRVDSLSDWGANSEGTDAEPTEEEKAALGNTARIAIERRLRALEGKPIQSKGTAIGPTGQVNAPKFDIKEAKKYNADADGLTGNEPAANAAANGIEEVDGASDSESESEDDAPKSKGGNKAAKKAEKEAKKARKAERAAKREAKEAKKAAKEAKKASKDTTEGAADPKKRKREDEGEKSEKKKKKKSKA</sequence>
<dbReference type="PROSITE" id="PS51358">
    <property type="entry name" value="NOP"/>
    <property type="match status" value="1"/>
</dbReference>
<evidence type="ECO:0000256" key="6">
    <source>
        <dbReference type="ARBA" id="ARBA00024837"/>
    </source>
</evidence>
<feature type="region of interest" description="Disordered" evidence="7">
    <location>
        <begin position="469"/>
        <end position="561"/>
    </location>
</feature>
<evidence type="ECO:0000256" key="1">
    <source>
        <dbReference type="ARBA" id="ARBA00004604"/>
    </source>
</evidence>
<dbReference type="Gene3D" id="1.10.287.4070">
    <property type="match status" value="1"/>
</dbReference>
<feature type="domain" description="Nop" evidence="8">
    <location>
        <begin position="285"/>
        <end position="417"/>
    </location>
</feature>
<name>A0ABR3U3A8_9PEZI</name>
<dbReference type="InterPro" id="IPR045056">
    <property type="entry name" value="Nop56/Nop58"/>
</dbReference>
<dbReference type="SUPFAM" id="SSF89124">
    <property type="entry name" value="Nop domain"/>
    <property type="match status" value="1"/>
</dbReference>
<evidence type="ECO:0000256" key="4">
    <source>
        <dbReference type="ARBA" id="ARBA00022517"/>
    </source>
</evidence>
<dbReference type="Pfam" id="PF08156">
    <property type="entry name" value="NOP5NT"/>
    <property type="match status" value="1"/>
</dbReference>
<dbReference type="SMART" id="SM00931">
    <property type="entry name" value="NOSIC"/>
    <property type="match status" value="1"/>
</dbReference>
<organism evidence="9 10">
    <name type="scientific">Diplodia intermedia</name>
    <dbReference type="NCBI Taxonomy" id="856260"/>
    <lineage>
        <taxon>Eukaryota</taxon>
        <taxon>Fungi</taxon>
        <taxon>Dikarya</taxon>
        <taxon>Ascomycota</taxon>
        <taxon>Pezizomycotina</taxon>
        <taxon>Dothideomycetes</taxon>
        <taxon>Dothideomycetes incertae sedis</taxon>
        <taxon>Botryosphaeriales</taxon>
        <taxon>Botryosphaeriaceae</taxon>
        <taxon>Diplodia</taxon>
    </lineage>
</organism>
<reference evidence="9 10" key="1">
    <citation type="journal article" date="2023" name="Plant Dis.">
        <title>First Report of Diplodia intermedia Causing Canker and Dieback Diseases on Apple Trees in Canada.</title>
        <authorList>
            <person name="Ellouze W."/>
            <person name="Ilyukhin E."/>
            <person name="Sulman M."/>
            <person name="Ali S."/>
        </authorList>
    </citation>
    <scope>NUCLEOTIDE SEQUENCE [LARGE SCALE GENOMIC DNA]</scope>
    <source>
        <strain evidence="9 10">M45-28</strain>
    </source>
</reference>
<evidence type="ECO:0000256" key="2">
    <source>
        <dbReference type="ARBA" id="ARBA00009211"/>
    </source>
</evidence>
<comment type="function">
    <text evidence="6">Required for pre-18S rRNA processing. May bind microtubules.</text>
</comment>
<gene>
    <name evidence="9" type="primary">NOP58</name>
    <name evidence="9" type="ORF">SLS58_000920</name>
</gene>
<dbReference type="Proteomes" id="UP001521184">
    <property type="component" value="Unassembled WGS sequence"/>
</dbReference>
<evidence type="ECO:0000313" key="10">
    <source>
        <dbReference type="Proteomes" id="UP001521184"/>
    </source>
</evidence>